<proteinExistence type="predicted"/>
<name>A0A0A9E0K7_ARUDO</name>
<accession>A0A0A9E0K7</accession>
<feature type="compositionally biased region" description="Low complexity" evidence="1">
    <location>
        <begin position="66"/>
        <end position="78"/>
    </location>
</feature>
<protein>
    <submittedName>
        <fullName evidence="2">Uncharacterized protein</fullName>
    </submittedName>
</protein>
<dbReference type="EMBL" id="GBRH01204339">
    <property type="protein sequence ID" value="JAD93556.1"/>
    <property type="molecule type" value="Transcribed_RNA"/>
</dbReference>
<organism evidence="2">
    <name type="scientific">Arundo donax</name>
    <name type="common">Giant reed</name>
    <name type="synonym">Donax arundinaceus</name>
    <dbReference type="NCBI Taxonomy" id="35708"/>
    <lineage>
        <taxon>Eukaryota</taxon>
        <taxon>Viridiplantae</taxon>
        <taxon>Streptophyta</taxon>
        <taxon>Embryophyta</taxon>
        <taxon>Tracheophyta</taxon>
        <taxon>Spermatophyta</taxon>
        <taxon>Magnoliopsida</taxon>
        <taxon>Liliopsida</taxon>
        <taxon>Poales</taxon>
        <taxon>Poaceae</taxon>
        <taxon>PACMAD clade</taxon>
        <taxon>Arundinoideae</taxon>
        <taxon>Arundineae</taxon>
        <taxon>Arundo</taxon>
    </lineage>
</organism>
<evidence type="ECO:0000313" key="2">
    <source>
        <dbReference type="EMBL" id="JAD93556.1"/>
    </source>
</evidence>
<dbReference type="AlphaFoldDB" id="A0A0A9E0K7"/>
<feature type="region of interest" description="Disordered" evidence="1">
    <location>
        <begin position="66"/>
        <end position="98"/>
    </location>
</feature>
<reference evidence="2" key="1">
    <citation type="submission" date="2014-09" db="EMBL/GenBank/DDBJ databases">
        <authorList>
            <person name="Magalhaes I.L.F."/>
            <person name="Oliveira U."/>
            <person name="Santos F.R."/>
            <person name="Vidigal T.H.D.A."/>
            <person name="Brescovit A.D."/>
            <person name="Santos A.J."/>
        </authorList>
    </citation>
    <scope>NUCLEOTIDE SEQUENCE</scope>
    <source>
        <tissue evidence="2">Shoot tissue taken approximately 20 cm above the soil surface</tissue>
    </source>
</reference>
<evidence type="ECO:0000256" key="1">
    <source>
        <dbReference type="SAM" id="MobiDB-lite"/>
    </source>
</evidence>
<reference evidence="2" key="2">
    <citation type="journal article" date="2015" name="Data Brief">
        <title>Shoot transcriptome of the giant reed, Arundo donax.</title>
        <authorList>
            <person name="Barrero R.A."/>
            <person name="Guerrero F.D."/>
            <person name="Moolhuijzen P."/>
            <person name="Goolsby J.A."/>
            <person name="Tidwell J."/>
            <person name="Bellgard S.E."/>
            <person name="Bellgard M.I."/>
        </authorList>
    </citation>
    <scope>NUCLEOTIDE SEQUENCE</scope>
    <source>
        <tissue evidence="2">Shoot tissue taken approximately 20 cm above the soil surface</tissue>
    </source>
</reference>
<sequence>MQCIQIGWGDVECFSKDPFLLHLCTLLITRKLPLPKRHPPPIGFHWLERHWQFLYDRDFKHIITTTGGSPSTTGNSSSDTATRTGNGHWEFTPQIWAR</sequence>